<dbReference type="InterPro" id="IPR003615">
    <property type="entry name" value="HNH_nuc"/>
</dbReference>
<evidence type="ECO:0000256" key="1">
    <source>
        <dbReference type="SAM" id="MobiDB-lite"/>
    </source>
</evidence>
<evidence type="ECO:0000313" key="3">
    <source>
        <dbReference type="EMBL" id="MFC6145714.1"/>
    </source>
</evidence>
<keyword evidence="3" id="KW-0255">Endonuclease</keyword>
<organism evidence="3 4">
    <name type="scientific">Corynebacterium nasicanis</name>
    <dbReference type="NCBI Taxonomy" id="1448267"/>
    <lineage>
        <taxon>Bacteria</taxon>
        <taxon>Bacillati</taxon>
        <taxon>Actinomycetota</taxon>
        <taxon>Actinomycetes</taxon>
        <taxon>Mycobacteriales</taxon>
        <taxon>Corynebacteriaceae</taxon>
        <taxon>Corynebacterium</taxon>
    </lineage>
</organism>
<feature type="compositionally biased region" description="Pro residues" evidence="1">
    <location>
        <begin position="78"/>
        <end position="89"/>
    </location>
</feature>
<dbReference type="GO" id="GO:0004519">
    <property type="term" value="F:endonuclease activity"/>
    <property type="evidence" value="ECO:0007669"/>
    <property type="project" value="UniProtKB-KW"/>
</dbReference>
<dbReference type="Pfam" id="PF02720">
    <property type="entry name" value="DUF222"/>
    <property type="match status" value="1"/>
</dbReference>
<feature type="region of interest" description="Disordered" evidence="1">
    <location>
        <begin position="70"/>
        <end position="115"/>
    </location>
</feature>
<keyword evidence="4" id="KW-1185">Reference proteome</keyword>
<dbReference type="InterPro" id="IPR003870">
    <property type="entry name" value="DUF222"/>
</dbReference>
<comment type="caution">
    <text evidence="3">The sequence shown here is derived from an EMBL/GenBank/DDBJ whole genome shotgun (WGS) entry which is preliminary data.</text>
</comment>
<reference evidence="4" key="1">
    <citation type="journal article" date="2019" name="Int. J. Syst. Evol. Microbiol.">
        <title>The Global Catalogue of Microorganisms (GCM) 10K type strain sequencing project: providing services to taxonomists for standard genome sequencing and annotation.</title>
        <authorList>
            <consortium name="The Broad Institute Genomics Platform"/>
            <consortium name="The Broad Institute Genome Sequencing Center for Infectious Disease"/>
            <person name="Wu L."/>
            <person name="Ma J."/>
        </authorList>
    </citation>
    <scope>NUCLEOTIDE SEQUENCE [LARGE SCALE GENOMIC DNA]</scope>
    <source>
        <strain evidence="4">CCUG 51943</strain>
    </source>
</reference>
<feature type="domain" description="HNH nuclease" evidence="2">
    <location>
        <begin position="342"/>
        <end position="394"/>
    </location>
</feature>
<dbReference type="CDD" id="cd00085">
    <property type="entry name" value="HNHc"/>
    <property type="match status" value="1"/>
</dbReference>
<feature type="compositionally biased region" description="Basic and acidic residues" evidence="1">
    <location>
        <begin position="96"/>
        <end position="115"/>
    </location>
</feature>
<gene>
    <name evidence="3" type="ORF">ACFPUZ_02660</name>
</gene>
<dbReference type="SMART" id="SM00507">
    <property type="entry name" value="HNHc"/>
    <property type="match status" value="1"/>
</dbReference>
<sequence>MEDPSSLAFDDIADSFEELESVIAGKASLDAAFAFAAERADAGRRVGSTRVLEYLTRRLGLSKREALDRLRSGRSLFAPPPPPPPPPPPEPEESEEQRRAREEQERRAAEEAERRRLAQEEARRRAAARSAEQLRIIEAELANLNEGSSPSREEIHCEAIREAEHRSPEDLRDWLRHRVAKANRAGARDPLAAYRKRSISLGQPDADGGRRLSGYLPAADAALIAAVMAAGEKAGANLPPDTLETRTLSQRRVDQLIKVLQNHAALNQTTSRFGVGSVLISLTAEDLEDLSADSQFSTNTGDTLTPVDLLRLGAAQYDVMVLHDTDGQPLTLGRGKRLASFWQRIALAAAEGVCTCGNCTTAGIHLDIHHLRAWEDGGTTDIGNLAGTCRPHHGDNDDTRRRGHLVRCPSTGRVGWRAGPGQPIEFNETHAHQRSNGARIRARKQAAS</sequence>
<accession>A0ABW1Q8R6</accession>
<keyword evidence="3" id="KW-0540">Nuclease</keyword>
<dbReference type="SUPFAM" id="SSF101447">
    <property type="entry name" value="Formin homology 2 domain (FH2 domain)"/>
    <property type="match status" value="1"/>
</dbReference>
<dbReference type="Proteomes" id="UP001596244">
    <property type="component" value="Unassembled WGS sequence"/>
</dbReference>
<name>A0ABW1Q8R6_9CORY</name>
<keyword evidence="3" id="KW-0378">Hydrolase</keyword>
<protein>
    <submittedName>
        <fullName evidence="3">HNH endonuclease signature motif containing protein</fullName>
    </submittedName>
</protein>
<dbReference type="RefSeq" id="WP_376999608.1">
    <property type="nucleotide sequence ID" value="NZ_JBHSQE010000001.1"/>
</dbReference>
<evidence type="ECO:0000313" key="4">
    <source>
        <dbReference type="Proteomes" id="UP001596244"/>
    </source>
</evidence>
<proteinExistence type="predicted"/>
<evidence type="ECO:0000259" key="2">
    <source>
        <dbReference type="SMART" id="SM00507"/>
    </source>
</evidence>
<dbReference type="EMBL" id="JBHSQE010000001">
    <property type="protein sequence ID" value="MFC6145714.1"/>
    <property type="molecule type" value="Genomic_DNA"/>
</dbReference>